<dbReference type="EMBL" id="UYRT01097802">
    <property type="protein sequence ID" value="VDN41461.1"/>
    <property type="molecule type" value="Genomic_DNA"/>
</dbReference>
<name>A0A183ER34_9BILA</name>
<dbReference type="GO" id="GO:0003774">
    <property type="term" value="F:cytoskeletal motor activity"/>
    <property type="evidence" value="ECO:0007669"/>
    <property type="project" value="InterPro"/>
</dbReference>
<dbReference type="GO" id="GO:0005524">
    <property type="term" value="F:ATP binding"/>
    <property type="evidence" value="ECO:0007669"/>
    <property type="project" value="UniProtKB-KW"/>
</dbReference>
<keyword evidence="2" id="KW-0067">ATP-binding</keyword>
<proteinExistence type="predicted"/>
<sequence length="69" mass="7518">MNTTREGFGKLVWVPDAKHGFKLCKLLDIGSETMTAEPVGGGTAVTARYDEVFPAEEDLKKDVDDNCEA</sequence>
<protein>
    <submittedName>
        <fullName evidence="6">Myosin N-terminal SH3-like domain-containing protein</fullName>
    </submittedName>
</protein>
<dbReference type="Gene3D" id="2.30.30.360">
    <property type="entry name" value="Myosin S1 fragment, N-terminal"/>
    <property type="match status" value="1"/>
</dbReference>
<evidence type="ECO:0000256" key="1">
    <source>
        <dbReference type="ARBA" id="ARBA00022741"/>
    </source>
</evidence>
<evidence type="ECO:0000313" key="5">
    <source>
        <dbReference type="Proteomes" id="UP000271098"/>
    </source>
</evidence>
<dbReference type="WBParaSite" id="GPUH_0002345501-mRNA-1">
    <property type="protein sequence ID" value="GPUH_0002345501-mRNA-1"/>
    <property type="gene ID" value="GPUH_0002345501"/>
</dbReference>
<evidence type="ECO:0000313" key="6">
    <source>
        <dbReference type="WBParaSite" id="GPUH_0002345501-mRNA-1"/>
    </source>
</evidence>
<accession>A0A183ER34</accession>
<evidence type="ECO:0000259" key="3">
    <source>
        <dbReference type="PROSITE" id="PS51844"/>
    </source>
</evidence>
<dbReference type="PROSITE" id="PS51844">
    <property type="entry name" value="SH3_LIKE"/>
    <property type="match status" value="1"/>
</dbReference>
<dbReference type="GO" id="GO:0016459">
    <property type="term" value="C:myosin complex"/>
    <property type="evidence" value="ECO:0007669"/>
    <property type="project" value="InterPro"/>
</dbReference>
<evidence type="ECO:0000313" key="4">
    <source>
        <dbReference type="EMBL" id="VDN41461.1"/>
    </source>
</evidence>
<dbReference type="Proteomes" id="UP000271098">
    <property type="component" value="Unassembled WGS sequence"/>
</dbReference>
<reference evidence="6" key="1">
    <citation type="submission" date="2016-06" db="UniProtKB">
        <authorList>
            <consortium name="WormBaseParasite"/>
        </authorList>
    </citation>
    <scope>IDENTIFICATION</scope>
</reference>
<dbReference type="InterPro" id="IPR008989">
    <property type="entry name" value="Myosin_S1_N"/>
</dbReference>
<keyword evidence="1" id="KW-0547">Nucleotide-binding</keyword>
<dbReference type="GO" id="GO:0051015">
    <property type="term" value="F:actin filament binding"/>
    <property type="evidence" value="ECO:0007669"/>
    <property type="project" value="InterPro"/>
</dbReference>
<dbReference type="InterPro" id="IPR004009">
    <property type="entry name" value="SH3_Myosin"/>
</dbReference>
<dbReference type="OrthoDB" id="6108017at2759"/>
<dbReference type="SUPFAM" id="SSF50084">
    <property type="entry name" value="Myosin S1 fragment, N-terminal domain"/>
    <property type="match status" value="1"/>
</dbReference>
<evidence type="ECO:0000256" key="2">
    <source>
        <dbReference type="ARBA" id="ARBA00022840"/>
    </source>
</evidence>
<feature type="domain" description="Myosin N-terminal SH3-like" evidence="3">
    <location>
        <begin position="7"/>
        <end position="57"/>
    </location>
</feature>
<organism evidence="6">
    <name type="scientific">Gongylonema pulchrum</name>
    <dbReference type="NCBI Taxonomy" id="637853"/>
    <lineage>
        <taxon>Eukaryota</taxon>
        <taxon>Metazoa</taxon>
        <taxon>Ecdysozoa</taxon>
        <taxon>Nematoda</taxon>
        <taxon>Chromadorea</taxon>
        <taxon>Rhabditida</taxon>
        <taxon>Spirurina</taxon>
        <taxon>Spiruromorpha</taxon>
        <taxon>Spiruroidea</taxon>
        <taxon>Gongylonematidae</taxon>
        <taxon>Gongylonema</taxon>
    </lineage>
</organism>
<dbReference type="AlphaFoldDB" id="A0A183ER34"/>
<reference evidence="4 5" key="2">
    <citation type="submission" date="2018-11" db="EMBL/GenBank/DDBJ databases">
        <authorList>
            <consortium name="Pathogen Informatics"/>
        </authorList>
    </citation>
    <scope>NUCLEOTIDE SEQUENCE [LARGE SCALE GENOMIC DNA]</scope>
</reference>
<keyword evidence="5" id="KW-1185">Reference proteome</keyword>
<gene>
    <name evidence="4" type="ORF">GPUH_LOCUS23426</name>
</gene>